<feature type="signal peptide" evidence="1">
    <location>
        <begin position="1"/>
        <end position="22"/>
    </location>
</feature>
<accession>A0ABW9KGX1</accession>
<comment type="caution">
    <text evidence="2">The sequence shown here is derived from an EMBL/GenBank/DDBJ whole genome shotgun (WGS) entry which is preliminary data.</text>
</comment>
<feature type="chain" id="PRO_5046049424" evidence="1">
    <location>
        <begin position="23"/>
        <end position="226"/>
    </location>
</feature>
<evidence type="ECO:0000256" key="1">
    <source>
        <dbReference type="SAM" id="SignalP"/>
    </source>
</evidence>
<gene>
    <name evidence="2" type="ORF">ACK2TP_04535</name>
</gene>
<dbReference type="EMBL" id="JBJYXY010000001">
    <property type="protein sequence ID" value="MFN2975021.1"/>
    <property type="molecule type" value="Genomic_DNA"/>
</dbReference>
<reference evidence="2 3" key="1">
    <citation type="submission" date="2024-12" db="EMBL/GenBank/DDBJ databases">
        <authorList>
            <person name="Lee Y."/>
        </authorList>
    </citation>
    <scope>NUCLEOTIDE SEQUENCE [LARGE SCALE GENOMIC DNA]</scope>
    <source>
        <strain evidence="2 3">03SUJ4</strain>
    </source>
</reference>
<keyword evidence="1" id="KW-0732">Signal</keyword>
<evidence type="ECO:0000313" key="2">
    <source>
        <dbReference type="EMBL" id="MFN2975021.1"/>
    </source>
</evidence>
<sequence length="226" mass="25090">MRTVGIAFALFTLFYGSMTARAGAMPSCVGSALSGDGHVLVTRDLTYDDPDPSHIRKVLSSTYRVTTPLKEWNQSLRVKGRTQYWPDSTLEPYSTWTISFKRQADGYIPACEHLFVTSDAQFLVLIGNNLPASGAAVQIYRCCEKVVEAPGKYDGPNAGVLVRNIPLHEIIPPPTRPELQMDFSPQWYSGGTWSLSSDNRTLDFRRDTGDLVQIDLATGKVRTKKL</sequence>
<dbReference type="Proteomes" id="UP001634747">
    <property type="component" value="Unassembled WGS sequence"/>
</dbReference>
<keyword evidence="3" id="KW-1185">Reference proteome</keyword>
<organism evidence="2 3">
    <name type="scientific">Terriglobus aquaticus</name>
    <dbReference type="NCBI Taxonomy" id="940139"/>
    <lineage>
        <taxon>Bacteria</taxon>
        <taxon>Pseudomonadati</taxon>
        <taxon>Acidobacteriota</taxon>
        <taxon>Terriglobia</taxon>
        <taxon>Terriglobales</taxon>
        <taxon>Acidobacteriaceae</taxon>
        <taxon>Terriglobus</taxon>
    </lineage>
</organism>
<name>A0ABW9KGX1_9BACT</name>
<proteinExistence type="predicted"/>
<dbReference type="RefSeq" id="WP_263413441.1">
    <property type="nucleotide sequence ID" value="NZ_BAABBH010000001.1"/>
</dbReference>
<evidence type="ECO:0000313" key="3">
    <source>
        <dbReference type="Proteomes" id="UP001634747"/>
    </source>
</evidence>
<protein>
    <submittedName>
        <fullName evidence="2">Uncharacterized protein</fullName>
    </submittedName>
</protein>